<feature type="region of interest" description="Disordered" evidence="1">
    <location>
        <begin position="19"/>
        <end position="81"/>
    </location>
</feature>
<accession>A0A8J5WD09</accession>
<comment type="caution">
    <text evidence="2">The sequence shown here is derived from an EMBL/GenBank/DDBJ whole genome shotgun (WGS) entry which is preliminary data.</text>
</comment>
<evidence type="ECO:0000256" key="1">
    <source>
        <dbReference type="SAM" id="MobiDB-lite"/>
    </source>
</evidence>
<gene>
    <name evidence="2" type="ORF">GUJ93_ZPchr0010g8425</name>
</gene>
<evidence type="ECO:0000313" key="2">
    <source>
        <dbReference type="EMBL" id="KAG8086073.1"/>
    </source>
</evidence>
<protein>
    <submittedName>
        <fullName evidence="2">Uncharacterized protein</fullName>
    </submittedName>
</protein>
<proteinExistence type="predicted"/>
<reference evidence="2" key="1">
    <citation type="journal article" date="2021" name="bioRxiv">
        <title>Whole Genome Assembly and Annotation of Northern Wild Rice, Zizania palustris L., Supports a Whole Genome Duplication in the Zizania Genus.</title>
        <authorList>
            <person name="Haas M."/>
            <person name="Kono T."/>
            <person name="Macchietto M."/>
            <person name="Millas R."/>
            <person name="McGilp L."/>
            <person name="Shao M."/>
            <person name="Duquette J."/>
            <person name="Hirsch C.N."/>
            <person name="Kimball J."/>
        </authorList>
    </citation>
    <scope>NUCLEOTIDE SEQUENCE</scope>
    <source>
        <tissue evidence="2">Fresh leaf tissue</tissue>
    </source>
</reference>
<dbReference type="EMBL" id="JAAALK010000082">
    <property type="protein sequence ID" value="KAG8086073.1"/>
    <property type="molecule type" value="Genomic_DNA"/>
</dbReference>
<sequence>MSTRSATETRACTAVCTQLGGGSRQGKEASTVSVPSFGPRLPHPKLRQKSGGEAIDAASNPIRLLPPRSDPTLERAATATTRSHLVRIRTTRRRFLRLELSRI</sequence>
<keyword evidence="3" id="KW-1185">Reference proteome</keyword>
<reference evidence="2" key="2">
    <citation type="submission" date="2021-02" db="EMBL/GenBank/DDBJ databases">
        <authorList>
            <person name="Kimball J.A."/>
            <person name="Haas M.W."/>
            <person name="Macchietto M."/>
            <person name="Kono T."/>
            <person name="Duquette J."/>
            <person name="Shao M."/>
        </authorList>
    </citation>
    <scope>NUCLEOTIDE SEQUENCE</scope>
    <source>
        <tissue evidence="2">Fresh leaf tissue</tissue>
    </source>
</reference>
<evidence type="ECO:0000313" key="3">
    <source>
        <dbReference type="Proteomes" id="UP000729402"/>
    </source>
</evidence>
<dbReference type="AlphaFoldDB" id="A0A8J5WD09"/>
<dbReference type="Proteomes" id="UP000729402">
    <property type="component" value="Unassembled WGS sequence"/>
</dbReference>
<organism evidence="2 3">
    <name type="scientific">Zizania palustris</name>
    <name type="common">Northern wild rice</name>
    <dbReference type="NCBI Taxonomy" id="103762"/>
    <lineage>
        <taxon>Eukaryota</taxon>
        <taxon>Viridiplantae</taxon>
        <taxon>Streptophyta</taxon>
        <taxon>Embryophyta</taxon>
        <taxon>Tracheophyta</taxon>
        <taxon>Spermatophyta</taxon>
        <taxon>Magnoliopsida</taxon>
        <taxon>Liliopsida</taxon>
        <taxon>Poales</taxon>
        <taxon>Poaceae</taxon>
        <taxon>BOP clade</taxon>
        <taxon>Oryzoideae</taxon>
        <taxon>Oryzeae</taxon>
        <taxon>Zizaniinae</taxon>
        <taxon>Zizania</taxon>
    </lineage>
</organism>
<name>A0A8J5WD09_ZIZPA</name>